<comment type="similarity">
    <text evidence="1">Belongs to the 'phage' integrase family.</text>
</comment>
<proteinExistence type="inferred from homology"/>
<feature type="domain" description="Tyr recombinase" evidence="6">
    <location>
        <begin position="208"/>
        <end position="393"/>
    </location>
</feature>
<keyword evidence="9" id="KW-1185">Reference proteome</keyword>
<dbReference type="SUPFAM" id="SSF56349">
    <property type="entry name" value="DNA breaking-rejoining enzymes"/>
    <property type="match status" value="1"/>
</dbReference>
<evidence type="ECO:0000256" key="5">
    <source>
        <dbReference type="PROSITE-ProRule" id="PRU01248"/>
    </source>
</evidence>
<dbReference type="AlphaFoldDB" id="A0A7T4URT7"/>
<gene>
    <name evidence="8" type="ORF">I6N98_02320</name>
</gene>
<dbReference type="GO" id="GO:0015074">
    <property type="term" value="P:DNA integration"/>
    <property type="evidence" value="ECO:0007669"/>
    <property type="project" value="UniProtKB-KW"/>
</dbReference>
<protein>
    <submittedName>
        <fullName evidence="8">Tyrosine-type recombinase/integrase</fullName>
    </submittedName>
</protein>
<evidence type="ECO:0000313" key="8">
    <source>
        <dbReference type="EMBL" id="QQD18725.1"/>
    </source>
</evidence>
<dbReference type="RefSeq" id="WP_198570214.1">
    <property type="nucleotide sequence ID" value="NZ_CP066167.1"/>
</dbReference>
<dbReference type="InterPro" id="IPR010998">
    <property type="entry name" value="Integrase_recombinase_N"/>
</dbReference>
<dbReference type="PROSITE" id="PS51900">
    <property type="entry name" value="CB"/>
    <property type="match status" value="1"/>
</dbReference>
<dbReference type="Gene3D" id="1.10.150.130">
    <property type="match status" value="1"/>
</dbReference>
<dbReference type="PANTHER" id="PTHR30629">
    <property type="entry name" value="PROPHAGE INTEGRASE"/>
    <property type="match status" value="1"/>
</dbReference>
<evidence type="ECO:0000256" key="4">
    <source>
        <dbReference type="ARBA" id="ARBA00023172"/>
    </source>
</evidence>
<name>A0A7T4URT7_9GAMM</name>
<dbReference type="GO" id="GO:0006310">
    <property type="term" value="P:DNA recombination"/>
    <property type="evidence" value="ECO:0007669"/>
    <property type="project" value="UniProtKB-KW"/>
</dbReference>
<dbReference type="Gene3D" id="3.30.160.390">
    <property type="entry name" value="Integrase, DNA-binding domain"/>
    <property type="match status" value="1"/>
</dbReference>
<feature type="domain" description="Core-binding (CB)" evidence="7">
    <location>
        <begin position="107"/>
        <end position="186"/>
    </location>
</feature>
<dbReference type="PANTHER" id="PTHR30629:SF2">
    <property type="entry name" value="PROPHAGE INTEGRASE INTS-RELATED"/>
    <property type="match status" value="1"/>
</dbReference>
<dbReference type="PROSITE" id="PS51898">
    <property type="entry name" value="TYR_RECOMBINASE"/>
    <property type="match status" value="1"/>
</dbReference>
<dbReference type="Pfam" id="PF00589">
    <property type="entry name" value="Phage_integrase"/>
    <property type="match status" value="1"/>
</dbReference>
<dbReference type="InterPro" id="IPR011010">
    <property type="entry name" value="DNA_brk_join_enz"/>
</dbReference>
<evidence type="ECO:0000256" key="2">
    <source>
        <dbReference type="ARBA" id="ARBA00022908"/>
    </source>
</evidence>
<keyword evidence="4" id="KW-0233">DNA recombination</keyword>
<evidence type="ECO:0000313" key="9">
    <source>
        <dbReference type="Proteomes" id="UP000596063"/>
    </source>
</evidence>
<dbReference type="InterPro" id="IPR050808">
    <property type="entry name" value="Phage_Integrase"/>
</dbReference>
<reference evidence="8 9" key="1">
    <citation type="submission" date="2020-12" db="EMBL/GenBank/DDBJ databases">
        <authorList>
            <person name="Shan Y."/>
        </authorList>
    </citation>
    <scope>NUCLEOTIDE SEQUENCE [LARGE SCALE GENOMIC DNA]</scope>
    <source>
        <strain evidence="9">csc3.9</strain>
    </source>
</reference>
<dbReference type="GO" id="GO:0003677">
    <property type="term" value="F:DNA binding"/>
    <property type="evidence" value="ECO:0007669"/>
    <property type="project" value="UniProtKB-UniRule"/>
</dbReference>
<dbReference type="InterPro" id="IPR038488">
    <property type="entry name" value="Integrase_DNA-bd_sf"/>
</dbReference>
<accession>A0A7T4URT7</accession>
<evidence type="ECO:0000259" key="7">
    <source>
        <dbReference type="PROSITE" id="PS51900"/>
    </source>
</evidence>
<evidence type="ECO:0000256" key="3">
    <source>
        <dbReference type="ARBA" id="ARBA00023125"/>
    </source>
</evidence>
<dbReference type="InterPro" id="IPR044068">
    <property type="entry name" value="CB"/>
</dbReference>
<dbReference type="KEGG" id="snan:I6N98_02320"/>
<organism evidence="8 9">
    <name type="scientific">Spongiibacter nanhainus</name>
    <dbReference type="NCBI Taxonomy" id="2794344"/>
    <lineage>
        <taxon>Bacteria</taxon>
        <taxon>Pseudomonadati</taxon>
        <taxon>Pseudomonadota</taxon>
        <taxon>Gammaproteobacteria</taxon>
        <taxon>Cellvibrionales</taxon>
        <taxon>Spongiibacteraceae</taxon>
        <taxon>Spongiibacter</taxon>
    </lineage>
</organism>
<keyword evidence="3 5" id="KW-0238">DNA-binding</keyword>
<evidence type="ECO:0000256" key="1">
    <source>
        <dbReference type="ARBA" id="ARBA00008857"/>
    </source>
</evidence>
<dbReference type="Proteomes" id="UP000596063">
    <property type="component" value="Chromosome"/>
</dbReference>
<sequence length="555" mass="63416">MAAREAITTTTLKKFLSGPTPAKDQYLRAPDGLGVRRFKGSDKASFIVEAKVRGQGRARRITIGPAEPELLNEAKEKARVIVARLRSGEDVTATQKAAQSKEVQSRVTVLNALQQLLETRTELKPSTQRDYRSSITNHAGPLLRSRITDLNIDNVRRQLRRVEREKSQATSAKLRRALSAVIGFAVSEYGLEMANPVASLKGVAQTVKGKEGFVPDTHVGQLVRELFALRSKHRTHGNFLLFVLLTGCRKSEAMQLCWDDVNWGMETVTFRNTKNKRDHELPMTCLMYLILRRQDEIRRGSNPWVFPGRVNGTRLTDVRKTILNSISPEVLWTPQRERGRCLQVHDLRRTAATHMVSAGIPQETISLILNHSRSNITERYIQNSYDTLMQALETYQLWLLERSKEEADGRRTRRQKLTPEHEELLRALGANPQSEILSENNETEQKANTTQSRHQTGRRVIRIGGNPIDPYREPFEHRFRDLVGFYADGQTIANLTICSKPPRSFQDLMRLSDREFIALTEDLFYQRRKDEAMKGAQVKSELELLQERRTFLSSH</sequence>
<keyword evidence="2" id="KW-0229">DNA integration</keyword>
<evidence type="ECO:0000259" key="6">
    <source>
        <dbReference type="PROSITE" id="PS51898"/>
    </source>
</evidence>
<dbReference type="Gene3D" id="1.10.443.10">
    <property type="entry name" value="Intergrase catalytic core"/>
    <property type="match status" value="1"/>
</dbReference>
<dbReference type="InterPro" id="IPR002104">
    <property type="entry name" value="Integrase_catalytic"/>
</dbReference>
<dbReference type="InterPro" id="IPR013762">
    <property type="entry name" value="Integrase-like_cat_sf"/>
</dbReference>
<dbReference type="EMBL" id="CP066167">
    <property type="protein sequence ID" value="QQD18725.1"/>
    <property type="molecule type" value="Genomic_DNA"/>
</dbReference>